<comment type="subcellular location">
    <subcellularLocation>
        <location evidence="1">Membrane</location>
        <topology evidence="1">Multi-pass membrane protein</topology>
    </subcellularLocation>
</comment>
<dbReference type="HOGENOM" id="CLU_024978_0_0_0"/>
<feature type="transmembrane region" description="Helical" evidence="6">
    <location>
        <begin position="12"/>
        <end position="29"/>
    </location>
</feature>
<evidence type="ECO:0000313" key="9">
    <source>
        <dbReference type="Proteomes" id="UP000007384"/>
    </source>
</evidence>
<dbReference type="PROSITE" id="PS50005">
    <property type="entry name" value="TPR"/>
    <property type="match status" value="1"/>
</dbReference>
<feature type="transmembrane region" description="Helical" evidence="6">
    <location>
        <begin position="636"/>
        <end position="660"/>
    </location>
</feature>
<feature type="repeat" description="TPR" evidence="5">
    <location>
        <begin position="391"/>
        <end position="424"/>
    </location>
</feature>
<feature type="transmembrane region" description="Helical" evidence="6">
    <location>
        <begin position="572"/>
        <end position="597"/>
    </location>
</feature>
<dbReference type="GO" id="GO:0008270">
    <property type="term" value="F:zinc ion binding"/>
    <property type="evidence" value="ECO:0007669"/>
    <property type="project" value="UniProtKB-KW"/>
</dbReference>
<feature type="transmembrane region" description="Helical" evidence="6">
    <location>
        <begin position="502"/>
        <end position="520"/>
    </location>
</feature>
<dbReference type="InterPro" id="IPR006977">
    <property type="entry name" value="Yip1_dom"/>
</dbReference>
<evidence type="ECO:0000256" key="2">
    <source>
        <dbReference type="ARBA" id="ARBA00022692"/>
    </source>
</evidence>
<dbReference type="STRING" id="771875.Ferpe_0444"/>
<dbReference type="Gene3D" id="2.120.10.30">
    <property type="entry name" value="TolB, C-terminal domain"/>
    <property type="match status" value="1"/>
</dbReference>
<protein>
    <recommendedName>
        <fullName evidence="7">Yip1 domain-containing protein</fullName>
    </recommendedName>
</protein>
<feature type="domain" description="Yip1" evidence="7">
    <location>
        <begin position="484"/>
        <end position="653"/>
    </location>
</feature>
<dbReference type="InterPro" id="IPR050952">
    <property type="entry name" value="TRIM-NHL_E3_ligases"/>
</dbReference>
<keyword evidence="4 6" id="KW-0472">Membrane</keyword>
<gene>
    <name evidence="8" type="ordered locus">Ferpe_0444</name>
</gene>
<evidence type="ECO:0000256" key="5">
    <source>
        <dbReference type="PROSITE-ProRule" id="PRU00339"/>
    </source>
</evidence>
<dbReference type="SUPFAM" id="SSF48452">
    <property type="entry name" value="TPR-like"/>
    <property type="match status" value="1"/>
</dbReference>
<dbReference type="SUPFAM" id="SSF63829">
    <property type="entry name" value="Calcium-dependent phosphotriesterase"/>
    <property type="match status" value="1"/>
</dbReference>
<accession>H9UAP1</accession>
<proteinExistence type="predicted"/>
<feature type="transmembrane region" description="Helical" evidence="6">
    <location>
        <begin position="603"/>
        <end position="624"/>
    </location>
</feature>
<dbReference type="GO" id="GO:0016020">
    <property type="term" value="C:membrane"/>
    <property type="evidence" value="ECO:0007669"/>
    <property type="project" value="UniProtKB-SubCell"/>
</dbReference>
<organism evidence="8 9">
    <name type="scientific">Fervidobacterium pennivorans (strain DSM 9078 / Ven5)</name>
    <dbReference type="NCBI Taxonomy" id="771875"/>
    <lineage>
        <taxon>Bacteria</taxon>
        <taxon>Thermotogati</taxon>
        <taxon>Thermotogota</taxon>
        <taxon>Thermotogae</taxon>
        <taxon>Thermotogales</taxon>
        <taxon>Fervidobacteriaceae</taxon>
        <taxon>Fervidobacterium</taxon>
    </lineage>
</organism>
<dbReference type="eggNOG" id="COG3391">
    <property type="taxonomic scope" value="Bacteria"/>
</dbReference>
<keyword evidence="3 6" id="KW-1133">Transmembrane helix</keyword>
<dbReference type="Pfam" id="PF04893">
    <property type="entry name" value="Yip1"/>
    <property type="match status" value="1"/>
</dbReference>
<dbReference type="InterPro" id="IPR011042">
    <property type="entry name" value="6-blade_b-propeller_TolB-like"/>
</dbReference>
<keyword evidence="2 6" id="KW-0812">Transmembrane</keyword>
<reference evidence="8" key="1">
    <citation type="submission" date="2012-03" db="EMBL/GenBank/DDBJ databases">
        <title>Complete sequence of Fervidobacterium pennivorans DSM 9078.</title>
        <authorList>
            <consortium name="US DOE Joint Genome Institute"/>
            <person name="Lucas S."/>
            <person name="Han J."/>
            <person name="Lapidus A."/>
            <person name="Cheng J.-F."/>
            <person name="Goodwin L."/>
            <person name="Pitluck S."/>
            <person name="Peters L."/>
            <person name="Ovchinnikova G."/>
            <person name="Lu M."/>
            <person name="Detter J.C."/>
            <person name="Han C."/>
            <person name="Tapia R."/>
            <person name="Land M."/>
            <person name="Hauser L."/>
            <person name="Kyrpides N."/>
            <person name="Ivanova N."/>
            <person name="Pagani I."/>
            <person name="Noll K.M."/>
            <person name="Woyke T."/>
        </authorList>
    </citation>
    <scope>NUCLEOTIDE SEQUENCE</scope>
    <source>
        <strain evidence="8">DSM 9078</strain>
    </source>
</reference>
<dbReference type="KEGG" id="fpe:Ferpe_0444"/>
<dbReference type="PANTHER" id="PTHR24104:SF25">
    <property type="entry name" value="PROTEIN LIN-41"/>
    <property type="match status" value="1"/>
</dbReference>
<evidence type="ECO:0000313" key="8">
    <source>
        <dbReference type="EMBL" id="AFG34584.1"/>
    </source>
</evidence>
<dbReference type="Gene3D" id="1.25.40.10">
    <property type="entry name" value="Tetratricopeptide repeat domain"/>
    <property type="match status" value="1"/>
</dbReference>
<dbReference type="AlphaFoldDB" id="H9UAP1"/>
<dbReference type="InterPro" id="IPR019734">
    <property type="entry name" value="TPR_rpt"/>
</dbReference>
<evidence type="ECO:0000256" key="6">
    <source>
        <dbReference type="SAM" id="Phobius"/>
    </source>
</evidence>
<evidence type="ECO:0000256" key="4">
    <source>
        <dbReference type="ARBA" id="ARBA00023136"/>
    </source>
</evidence>
<evidence type="ECO:0000256" key="1">
    <source>
        <dbReference type="ARBA" id="ARBA00004141"/>
    </source>
</evidence>
<keyword evidence="5" id="KW-0802">TPR repeat</keyword>
<dbReference type="RefSeq" id="WP_014451050.1">
    <property type="nucleotide sequence ID" value="NC_017095.1"/>
</dbReference>
<feature type="transmembrane region" description="Helical" evidence="6">
    <location>
        <begin position="540"/>
        <end position="560"/>
    </location>
</feature>
<feature type="transmembrane region" description="Helical" evidence="6">
    <location>
        <begin position="439"/>
        <end position="459"/>
    </location>
</feature>
<dbReference type="EMBL" id="CP003260">
    <property type="protein sequence ID" value="AFG34584.1"/>
    <property type="molecule type" value="Genomic_DNA"/>
</dbReference>
<dbReference type="PATRIC" id="fig|771875.3.peg.452"/>
<dbReference type="CDD" id="cd05819">
    <property type="entry name" value="NHL"/>
    <property type="match status" value="1"/>
</dbReference>
<evidence type="ECO:0000259" key="7">
    <source>
        <dbReference type="Pfam" id="PF04893"/>
    </source>
</evidence>
<dbReference type="PANTHER" id="PTHR24104">
    <property type="entry name" value="E3 UBIQUITIN-PROTEIN LIGASE NHLRC1-RELATED"/>
    <property type="match status" value="1"/>
</dbReference>
<evidence type="ECO:0000256" key="3">
    <source>
        <dbReference type="ARBA" id="ARBA00022989"/>
    </source>
</evidence>
<name>H9UAP1_FERPD</name>
<dbReference type="InterPro" id="IPR011990">
    <property type="entry name" value="TPR-like_helical_dom_sf"/>
</dbReference>
<sequence>MGSKNKKNKSRLRNASILFGILFGLFMLYNQLFAINSAFLTYTISGKNEWKITQDAYVVSEVLFKDLDLYYPEDIFIKDNKMYIADSGNARIVVFDMVTREATYVGDMSLFQPTGVFVDDTYIYVADPGTSEVVIFDKSGNEIRRLGRPTNPLFGETANFKPKKLVVDKRGNFYIVSEGTFEGIIQLDQNGEFLGYFGANTVGITLLDKFIDIFYTKEQKEKFLNRIPKPYTNITIDTKGLIYTVTQKEHGNAIKKHNTIGLNILPPSKERRMVDEPNFIDITVDTHGRMFALTETGLIYEYDSEGNLLVSFGGRAIATERNGLFTVASAIAVDDEGKVYVLDKERGLVHVFNPTQYIRTLHKALEFYSQGKYLESKKLWEEVMIYDGYSKIAHYGLGKAYFQEGNYRAAAEEFKKAYARRDYSDAYWEIRNEFLQKNAGTILLVFIILIILFVVFDELSKRGLIKKRATIKSKLLSDILYIKNILRHPLDTFYYIQRKKHGSVFSATIIYVLFFLVVQFDYFGRSFIFNLNVQDRSVGFVLLASVAPTMLWVFANYLVSSINDGRGTLRDIYIFTAYSFAPYILFQPLVILLTYILTYNEAFIVSFASMILIAWSAVLLFTGVKEIHDYGIRDTVKSILLTLVWIFVIILVYSIVYMLWDQLVQTLYAIVQEVLYRAR</sequence>
<keyword evidence="9" id="KW-1185">Reference proteome</keyword>
<dbReference type="Proteomes" id="UP000007384">
    <property type="component" value="Chromosome"/>
</dbReference>